<dbReference type="EMBL" id="MHHY01000007">
    <property type="protein sequence ID" value="OGY40589.1"/>
    <property type="molecule type" value="Genomic_DNA"/>
</dbReference>
<accession>A0A1G1XKM4</accession>
<dbReference type="STRING" id="1797529.A2570_02540"/>
<keyword evidence="1" id="KW-0812">Transmembrane</keyword>
<proteinExistence type="predicted"/>
<evidence type="ECO:0000313" key="2">
    <source>
        <dbReference type="EMBL" id="OGY40589.1"/>
    </source>
</evidence>
<evidence type="ECO:0000313" key="3">
    <source>
        <dbReference type="Proteomes" id="UP000178570"/>
    </source>
</evidence>
<gene>
    <name evidence="2" type="ORF">A2570_02540</name>
</gene>
<protein>
    <submittedName>
        <fullName evidence="2">Uncharacterized protein</fullName>
    </submittedName>
</protein>
<comment type="caution">
    <text evidence="2">The sequence shown here is derived from an EMBL/GenBank/DDBJ whole genome shotgun (WGS) entry which is preliminary data.</text>
</comment>
<organism evidence="2 3">
    <name type="scientific">Candidatus Brennerbacteria bacterium RIFOXYD1_FULL_41_16</name>
    <dbReference type="NCBI Taxonomy" id="1797529"/>
    <lineage>
        <taxon>Bacteria</taxon>
        <taxon>Candidatus Brenneribacteriota</taxon>
    </lineage>
</organism>
<dbReference type="AlphaFoldDB" id="A0A1G1XKM4"/>
<feature type="transmembrane region" description="Helical" evidence="1">
    <location>
        <begin position="58"/>
        <end position="78"/>
    </location>
</feature>
<name>A0A1G1XKM4_9BACT</name>
<evidence type="ECO:0000256" key="1">
    <source>
        <dbReference type="SAM" id="Phobius"/>
    </source>
</evidence>
<sequence length="79" mass="9134">MFKDYWTMTDSQLEGLARRYNLQHFLEEALVSRDDGPLFVINRKKIIDQLSQRDNRNISFWSAVVSVVAAIVSLASVFL</sequence>
<reference evidence="2 3" key="1">
    <citation type="journal article" date="2016" name="Nat. Commun.">
        <title>Thousands of microbial genomes shed light on interconnected biogeochemical processes in an aquifer system.</title>
        <authorList>
            <person name="Anantharaman K."/>
            <person name="Brown C.T."/>
            <person name="Hug L.A."/>
            <person name="Sharon I."/>
            <person name="Castelle C.J."/>
            <person name="Probst A.J."/>
            <person name="Thomas B.C."/>
            <person name="Singh A."/>
            <person name="Wilkins M.J."/>
            <person name="Karaoz U."/>
            <person name="Brodie E.L."/>
            <person name="Williams K.H."/>
            <person name="Hubbard S.S."/>
            <person name="Banfield J.F."/>
        </authorList>
    </citation>
    <scope>NUCLEOTIDE SEQUENCE [LARGE SCALE GENOMIC DNA]</scope>
</reference>
<keyword evidence="1" id="KW-1133">Transmembrane helix</keyword>
<dbReference type="Proteomes" id="UP000178570">
    <property type="component" value="Unassembled WGS sequence"/>
</dbReference>
<keyword evidence="1" id="KW-0472">Membrane</keyword>